<organism evidence="7 8">
    <name type="scientific">Ezakiella coagulans</name>
    <dbReference type="NCBI Taxonomy" id="46507"/>
    <lineage>
        <taxon>Bacteria</taxon>
        <taxon>Bacillati</taxon>
        <taxon>Bacillota</taxon>
        <taxon>Tissierellia</taxon>
        <taxon>Ezakiella</taxon>
    </lineage>
</organism>
<sequence>MKIEMLEKIKNGKGFIAALDQSGGSTPKALLNYGVGEDEYKNEEEMFDLVHKMRTRIVKSKAFTGDKIVGAILFEKTMNSEVDGMLTADYLWEKKNVVPFLKIDKGLADEKDGVRLMKEIPNIDARLEDAVKKNIFGTKMRSVINKLSKEGIEEIVSQQFDFAKTIASHGLVPIIEPEITITMDNKAEAEEVLLESLLRHLKEWDQEKPVMFKLTLPEKKNLYLPLYDFKATVRVVALSGGYSREESNRRLAENDRVSASFSRALTEGLNVKMTEEEFDRHLGESIDSIYNASVSSN</sequence>
<evidence type="ECO:0000256" key="4">
    <source>
        <dbReference type="ARBA" id="ARBA00023152"/>
    </source>
</evidence>
<dbReference type="GO" id="GO:0006096">
    <property type="term" value="P:glycolytic process"/>
    <property type="evidence" value="ECO:0007669"/>
    <property type="project" value="UniProtKB-UniPathway"/>
</dbReference>
<comment type="caution">
    <text evidence="7">The sequence shown here is derived from an EMBL/GenBank/DDBJ whole genome shotgun (WGS) entry which is preliminary data.</text>
</comment>
<keyword evidence="8" id="KW-1185">Reference proteome</keyword>
<comment type="similarity">
    <text evidence="2">Belongs to the class I fructose-bisphosphate aldolase family.</text>
</comment>
<accession>A0A2U1DMT5</accession>
<dbReference type="UniPathway" id="UPA00109">
    <property type="reaction ID" value="UER00183"/>
</dbReference>
<evidence type="ECO:0000256" key="2">
    <source>
        <dbReference type="ARBA" id="ARBA00010387"/>
    </source>
</evidence>
<dbReference type="RefSeq" id="WP_116480546.1">
    <property type="nucleotide sequence ID" value="NZ_QEKV01000012.1"/>
</dbReference>
<dbReference type="Proteomes" id="UP000245793">
    <property type="component" value="Unassembled WGS sequence"/>
</dbReference>
<dbReference type="PANTHER" id="PTHR11627">
    <property type="entry name" value="FRUCTOSE-BISPHOSPHATE ALDOLASE"/>
    <property type="match status" value="1"/>
</dbReference>
<gene>
    <name evidence="7" type="ORF">C7381_11218</name>
</gene>
<dbReference type="EMBL" id="QEKV01000012">
    <property type="protein sequence ID" value="PVY88993.1"/>
    <property type="molecule type" value="Genomic_DNA"/>
</dbReference>
<protein>
    <recommendedName>
        <fullName evidence="3">fructose-bisphosphate aldolase</fullName>
        <ecNumber evidence="3">4.1.2.13</ecNumber>
    </recommendedName>
    <alternativeName>
        <fullName evidence="6">Fructose-bisphosphate aldolase class I</fullName>
    </alternativeName>
</protein>
<evidence type="ECO:0000256" key="1">
    <source>
        <dbReference type="ARBA" id="ARBA00004714"/>
    </source>
</evidence>
<dbReference type="InterPro" id="IPR000741">
    <property type="entry name" value="FBA_I"/>
</dbReference>
<evidence type="ECO:0000256" key="6">
    <source>
        <dbReference type="ARBA" id="ARBA00029799"/>
    </source>
</evidence>
<dbReference type="EC" id="4.1.2.13" evidence="3"/>
<comment type="pathway">
    <text evidence="1">Carbohydrate degradation; glycolysis; D-glyceraldehyde 3-phosphate and glycerone phosphate from D-glucose: step 4/4.</text>
</comment>
<dbReference type="GO" id="GO:0004332">
    <property type="term" value="F:fructose-bisphosphate aldolase activity"/>
    <property type="evidence" value="ECO:0007669"/>
    <property type="project" value="UniProtKB-EC"/>
</dbReference>
<evidence type="ECO:0000256" key="5">
    <source>
        <dbReference type="ARBA" id="ARBA00023239"/>
    </source>
</evidence>
<dbReference type="SUPFAM" id="SSF51569">
    <property type="entry name" value="Aldolase"/>
    <property type="match status" value="1"/>
</dbReference>
<keyword evidence="5" id="KW-0456">Lyase</keyword>
<dbReference type="InterPro" id="IPR013785">
    <property type="entry name" value="Aldolase_TIM"/>
</dbReference>
<dbReference type="Gene3D" id="3.20.20.70">
    <property type="entry name" value="Aldolase class I"/>
    <property type="match status" value="1"/>
</dbReference>
<name>A0A2U1DMT5_9FIRM</name>
<dbReference type="Pfam" id="PF00274">
    <property type="entry name" value="Glycolytic"/>
    <property type="match status" value="1"/>
</dbReference>
<dbReference type="NCBIfam" id="NF003784">
    <property type="entry name" value="PRK05377.1"/>
    <property type="match status" value="1"/>
</dbReference>
<reference evidence="7 8" key="1">
    <citation type="submission" date="2018-04" db="EMBL/GenBank/DDBJ databases">
        <title>Genomic Encyclopedia of Type Strains, Phase IV (KMG-IV): sequencing the most valuable type-strain genomes for metagenomic binning, comparative biology and taxonomic classification.</title>
        <authorList>
            <person name="Goeker M."/>
        </authorList>
    </citation>
    <scope>NUCLEOTIDE SEQUENCE [LARGE SCALE GENOMIC DNA]</scope>
    <source>
        <strain evidence="7 8">DSM 20705</strain>
    </source>
</reference>
<dbReference type="AlphaFoldDB" id="A0A2U1DMT5"/>
<evidence type="ECO:0000313" key="7">
    <source>
        <dbReference type="EMBL" id="PVY88993.1"/>
    </source>
</evidence>
<evidence type="ECO:0000313" key="8">
    <source>
        <dbReference type="Proteomes" id="UP000245793"/>
    </source>
</evidence>
<proteinExistence type="inferred from homology"/>
<evidence type="ECO:0000256" key="3">
    <source>
        <dbReference type="ARBA" id="ARBA00013068"/>
    </source>
</evidence>
<keyword evidence="4" id="KW-0324">Glycolysis</keyword>